<evidence type="ECO:0000259" key="5">
    <source>
        <dbReference type="Pfam" id="PF00496"/>
    </source>
</evidence>
<organism evidence="6 7">
    <name type="scientific">Actinokineospora iranica</name>
    <dbReference type="NCBI Taxonomy" id="1271860"/>
    <lineage>
        <taxon>Bacteria</taxon>
        <taxon>Bacillati</taxon>
        <taxon>Actinomycetota</taxon>
        <taxon>Actinomycetes</taxon>
        <taxon>Pseudonocardiales</taxon>
        <taxon>Pseudonocardiaceae</taxon>
        <taxon>Actinokineospora</taxon>
    </lineage>
</organism>
<feature type="domain" description="Solute-binding protein family 5" evidence="5">
    <location>
        <begin position="38"/>
        <end position="354"/>
    </location>
</feature>
<dbReference type="PIRSF" id="PIRSF002741">
    <property type="entry name" value="MppA"/>
    <property type="match status" value="1"/>
</dbReference>
<dbReference type="InterPro" id="IPR023765">
    <property type="entry name" value="SBP_5_CS"/>
</dbReference>
<dbReference type="Gene3D" id="3.90.76.10">
    <property type="entry name" value="Dipeptide-binding Protein, Domain 1"/>
    <property type="match status" value="1"/>
</dbReference>
<protein>
    <submittedName>
        <fullName evidence="6">Peptide/nickel transport system substrate-binding protein</fullName>
    </submittedName>
</protein>
<keyword evidence="4" id="KW-0732">Signal</keyword>
<accession>A0A1G6KD92</accession>
<evidence type="ECO:0000313" key="7">
    <source>
        <dbReference type="Proteomes" id="UP000199501"/>
    </source>
</evidence>
<evidence type="ECO:0000256" key="4">
    <source>
        <dbReference type="ARBA" id="ARBA00022729"/>
    </source>
</evidence>
<dbReference type="GO" id="GO:0042597">
    <property type="term" value="C:periplasmic space"/>
    <property type="evidence" value="ECO:0007669"/>
    <property type="project" value="UniProtKB-ARBA"/>
</dbReference>
<dbReference type="Gene3D" id="3.40.190.10">
    <property type="entry name" value="Periplasmic binding protein-like II"/>
    <property type="match status" value="1"/>
</dbReference>
<dbReference type="GO" id="GO:1904680">
    <property type="term" value="F:peptide transmembrane transporter activity"/>
    <property type="evidence" value="ECO:0007669"/>
    <property type="project" value="TreeGrafter"/>
</dbReference>
<dbReference type="InterPro" id="IPR039424">
    <property type="entry name" value="SBP_5"/>
</dbReference>
<comment type="similarity">
    <text evidence="2">Belongs to the bacterial solute-binding protein 5 family.</text>
</comment>
<dbReference type="PROSITE" id="PS01040">
    <property type="entry name" value="SBP_BACTERIAL_5"/>
    <property type="match status" value="1"/>
</dbReference>
<proteinExistence type="inferred from homology"/>
<dbReference type="InterPro" id="IPR030678">
    <property type="entry name" value="Peptide/Ni-bd"/>
</dbReference>
<dbReference type="PANTHER" id="PTHR30290:SF9">
    <property type="entry name" value="OLIGOPEPTIDE-BINDING PROTEIN APPA"/>
    <property type="match status" value="1"/>
</dbReference>
<evidence type="ECO:0000313" key="6">
    <source>
        <dbReference type="EMBL" id="SDC28801.1"/>
    </source>
</evidence>
<sequence>MIGVADEPESLDPLRGYAPLGAAKVFDGLVEHDPVRALRPVLAAELPGPSSDGRSWTVRLRDDVSFSDGSAFDSADVVATYRALLVDSAPLRSRFWMLAGVEAIDKTTVRFDLTRPYAAFADLLVLGVRSESDIRADPAEPPVGTGPYQVAEWVKGERLVLAANQAYFAGAPAITKVTVEFVPDDEVRAQRMREGKLDGTELPARLATGFAGVNGLAVVEHSSAGLLAVSLPDGPVTGDPAVRLALNLAVDREALVERALGGRGAPTSLPVPSALAEFVEPGAAIKPDLARAREVLDAAGWAAGGDGVRSKGDTLAAFEIGYPVADVTARDLVAAFAQAAREIGVTITAAPTPRGSAAQGPRLVAFGDPVDPDLSLYPLLHPAGGDLAAALDAARATTDPAQRAAAFRALQRAYASAPTMVVLAAPTHSYVMRENWTGYEPVVDATGADHTWGAWWNLQRWAPR</sequence>
<dbReference type="STRING" id="1271860.SAMN05216174_101840"/>
<dbReference type="PANTHER" id="PTHR30290">
    <property type="entry name" value="PERIPLASMIC BINDING COMPONENT OF ABC TRANSPORTER"/>
    <property type="match status" value="1"/>
</dbReference>
<gene>
    <name evidence="6" type="ORF">SAMN05216174_101840</name>
</gene>
<dbReference type="InterPro" id="IPR000914">
    <property type="entry name" value="SBP_5_dom"/>
</dbReference>
<dbReference type="Proteomes" id="UP000199501">
    <property type="component" value="Unassembled WGS sequence"/>
</dbReference>
<dbReference type="EMBL" id="FMZZ01000001">
    <property type="protein sequence ID" value="SDC28801.1"/>
    <property type="molecule type" value="Genomic_DNA"/>
</dbReference>
<reference evidence="7" key="1">
    <citation type="submission" date="2016-10" db="EMBL/GenBank/DDBJ databases">
        <authorList>
            <person name="Varghese N."/>
            <person name="Submissions S."/>
        </authorList>
    </citation>
    <scope>NUCLEOTIDE SEQUENCE [LARGE SCALE GENOMIC DNA]</scope>
    <source>
        <strain evidence="7">IBRC-M 10403</strain>
    </source>
</reference>
<evidence type="ECO:0000256" key="1">
    <source>
        <dbReference type="ARBA" id="ARBA00004193"/>
    </source>
</evidence>
<evidence type="ECO:0000256" key="2">
    <source>
        <dbReference type="ARBA" id="ARBA00005695"/>
    </source>
</evidence>
<comment type="subcellular location">
    <subcellularLocation>
        <location evidence="1">Cell membrane</location>
        <topology evidence="1">Lipid-anchor</topology>
    </subcellularLocation>
</comment>
<name>A0A1G6KD92_9PSEU</name>
<dbReference type="GO" id="GO:0043190">
    <property type="term" value="C:ATP-binding cassette (ABC) transporter complex"/>
    <property type="evidence" value="ECO:0007669"/>
    <property type="project" value="InterPro"/>
</dbReference>
<dbReference type="AlphaFoldDB" id="A0A1G6KD92"/>
<keyword evidence="3" id="KW-0813">Transport</keyword>
<dbReference type="SUPFAM" id="SSF53850">
    <property type="entry name" value="Periplasmic binding protein-like II"/>
    <property type="match status" value="1"/>
</dbReference>
<dbReference type="Gene3D" id="3.10.105.10">
    <property type="entry name" value="Dipeptide-binding Protein, Domain 3"/>
    <property type="match status" value="1"/>
</dbReference>
<evidence type="ECO:0000256" key="3">
    <source>
        <dbReference type="ARBA" id="ARBA00022448"/>
    </source>
</evidence>
<dbReference type="GO" id="GO:0015833">
    <property type="term" value="P:peptide transport"/>
    <property type="evidence" value="ECO:0007669"/>
    <property type="project" value="TreeGrafter"/>
</dbReference>
<dbReference type="Pfam" id="PF00496">
    <property type="entry name" value="SBP_bac_5"/>
    <property type="match status" value="1"/>
</dbReference>
<keyword evidence="7" id="KW-1185">Reference proteome</keyword>